<dbReference type="Pfam" id="PF00072">
    <property type="entry name" value="Response_reg"/>
    <property type="match status" value="1"/>
</dbReference>
<comment type="similarity">
    <text evidence="1">Belongs to the hemerythrin family.</text>
</comment>
<dbReference type="Gene3D" id="3.40.50.2300">
    <property type="match status" value="1"/>
</dbReference>
<dbReference type="AlphaFoldDB" id="A0A128F2D9"/>
<proteinExistence type="inferred from homology"/>
<evidence type="ECO:0000313" key="7">
    <source>
        <dbReference type="EMBL" id="CZF80574.1"/>
    </source>
</evidence>
<feature type="modified residue" description="4-aspartylphosphate" evidence="4">
    <location>
        <position position="54"/>
    </location>
</feature>
<dbReference type="PROSITE" id="PS50110">
    <property type="entry name" value="RESPONSE_REGULATORY"/>
    <property type="match status" value="1"/>
</dbReference>
<dbReference type="SMART" id="SM00448">
    <property type="entry name" value="REC"/>
    <property type="match status" value="1"/>
</dbReference>
<evidence type="ECO:0000256" key="1">
    <source>
        <dbReference type="ARBA" id="ARBA00010587"/>
    </source>
</evidence>
<dbReference type="InterPro" id="IPR052048">
    <property type="entry name" value="ST_Response_Regulator"/>
</dbReference>
<sequence length="345" mass="39402">MLEKCLVVDDHEMIRETIAIMAKSQGFNECITATDGADAMSKLYHERPSFIITDLQMEPIDGLEMLRLIRSGRYGLPHDIPIIILTANAAETVIAQCIAFDVDAFLVKPVNKQSLQDRISQLSQQAKPKKGIEHYFAMYEQDPAKSTAFKVNGTVAFTDDVLKEVDAVIHEHKESGTAEPMLANATENVTPSSTEHSSPPPVAPAAEEGQPESDNRKKFIKWQDRFTVGHPELDQSNKELLSIINDTYDLVVTHHEGNEFDDIAKRFQHYVEDHIELEEDLLTDANYPRLKMHKDMHARLVKQAEFVILKCQADPGFYKTDFFRLLRFWWVKHVVQEDTKYKSLF</sequence>
<evidence type="ECO:0000259" key="6">
    <source>
        <dbReference type="PROSITE" id="PS50110"/>
    </source>
</evidence>
<dbReference type="CDD" id="cd12107">
    <property type="entry name" value="Hemerythrin"/>
    <property type="match status" value="1"/>
</dbReference>
<dbReference type="Proteomes" id="UP000073601">
    <property type="component" value="Unassembled WGS sequence"/>
</dbReference>
<accession>A0A128F2D9</accession>
<dbReference type="SUPFAM" id="SSF52172">
    <property type="entry name" value="CheY-like"/>
    <property type="match status" value="1"/>
</dbReference>
<evidence type="ECO:0000256" key="4">
    <source>
        <dbReference type="PROSITE-ProRule" id="PRU00169"/>
    </source>
</evidence>
<dbReference type="GO" id="GO:0046872">
    <property type="term" value="F:metal ion binding"/>
    <property type="evidence" value="ECO:0007669"/>
    <property type="project" value="UniProtKB-KW"/>
</dbReference>
<dbReference type="InterPro" id="IPR035938">
    <property type="entry name" value="Hemerythrin-like_sf"/>
</dbReference>
<protein>
    <submittedName>
        <fullName evidence="7">Chemotaxis protein CheY</fullName>
    </submittedName>
</protein>
<dbReference type="InterPro" id="IPR011006">
    <property type="entry name" value="CheY-like_superfamily"/>
</dbReference>
<dbReference type="GO" id="GO:0000160">
    <property type="term" value="P:phosphorelay signal transduction system"/>
    <property type="evidence" value="ECO:0007669"/>
    <property type="project" value="InterPro"/>
</dbReference>
<dbReference type="InterPro" id="IPR001789">
    <property type="entry name" value="Sig_transdc_resp-reg_receiver"/>
</dbReference>
<dbReference type="SUPFAM" id="SSF47188">
    <property type="entry name" value="Hemerythrin-like"/>
    <property type="match status" value="1"/>
</dbReference>
<gene>
    <name evidence="7" type="primary">cheY_3</name>
    <name evidence="7" type="ORF">GMA8713_01505</name>
</gene>
<evidence type="ECO:0000256" key="5">
    <source>
        <dbReference type="SAM" id="MobiDB-lite"/>
    </source>
</evidence>
<dbReference type="PANTHER" id="PTHR43228">
    <property type="entry name" value="TWO-COMPONENT RESPONSE REGULATOR"/>
    <property type="match status" value="1"/>
</dbReference>
<evidence type="ECO:0000256" key="3">
    <source>
        <dbReference type="ARBA" id="ARBA00023004"/>
    </source>
</evidence>
<feature type="region of interest" description="Disordered" evidence="5">
    <location>
        <begin position="173"/>
        <end position="215"/>
    </location>
</feature>
<dbReference type="RefSeq" id="WP_062707334.1">
    <property type="nucleotide sequence ID" value="NZ_CAWRCI010000010.1"/>
</dbReference>
<evidence type="ECO:0000256" key="2">
    <source>
        <dbReference type="ARBA" id="ARBA00022723"/>
    </source>
</evidence>
<dbReference type="NCBIfam" id="TIGR02481">
    <property type="entry name" value="hemeryth_dom"/>
    <property type="match status" value="1"/>
</dbReference>
<keyword evidence="2" id="KW-0479">Metal-binding</keyword>
<dbReference type="EMBL" id="FIZY01000010">
    <property type="protein sequence ID" value="CZF80574.1"/>
    <property type="molecule type" value="Genomic_DNA"/>
</dbReference>
<name>A0A128F2D9_9GAMM</name>
<reference evidence="8" key="1">
    <citation type="submission" date="2016-02" db="EMBL/GenBank/DDBJ databases">
        <authorList>
            <person name="Rodrigo-Torres Lidia"/>
            <person name="Arahal R.David."/>
        </authorList>
    </citation>
    <scope>NUCLEOTIDE SEQUENCE [LARGE SCALE GENOMIC DNA]</scope>
    <source>
        <strain evidence="8">CECT 8713</strain>
    </source>
</reference>
<keyword evidence="8" id="KW-1185">Reference proteome</keyword>
<keyword evidence="4" id="KW-0597">Phosphoprotein</keyword>
<dbReference type="OrthoDB" id="5768548at2"/>
<feature type="domain" description="Response regulatory" evidence="6">
    <location>
        <begin position="4"/>
        <end position="123"/>
    </location>
</feature>
<dbReference type="InterPro" id="IPR012827">
    <property type="entry name" value="Hemerythrin_metal-bd"/>
</dbReference>
<dbReference type="Gene3D" id="1.20.120.50">
    <property type="entry name" value="Hemerythrin-like"/>
    <property type="match status" value="1"/>
</dbReference>
<keyword evidence="3" id="KW-0408">Iron</keyword>
<evidence type="ECO:0000313" key="8">
    <source>
        <dbReference type="Proteomes" id="UP000073601"/>
    </source>
</evidence>
<dbReference type="PANTHER" id="PTHR43228:SF1">
    <property type="entry name" value="TWO-COMPONENT RESPONSE REGULATOR ARR22"/>
    <property type="match status" value="1"/>
</dbReference>
<dbReference type="CDD" id="cd00156">
    <property type="entry name" value="REC"/>
    <property type="match status" value="1"/>
</dbReference>
<organism evidence="7 8">
    <name type="scientific">Grimontia marina</name>
    <dbReference type="NCBI Taxonomy" id="646534"/>
    <lineage>
        <taxon>Bacteria</taxon>
        <taxon>Pseudomonadati</taxon>
        <taxon>Pseudomonadota</taxon>
        <taxon>Gammaproteobacteria</taxon>
        <taxon>Vibrionales</taxon>
        <taxon>Vibrionaceae</taxon>
        <taxon>Grimontia</taxon>
    </lineage>
</organism>